<dbReference type="OrthoDB" id="3828737at2"/>
<organism evidence="2 3">
    <name type="scientific">Kribbella pittospori</name>
    <dbReference type="NCBI Taxonomy" id="722689"/>
    <lineage>
        <taxon>Bacteria</taxon>
        <taxon>Bacillati</taxon>
        <taxon>Actinomycetota</taxon>
        <taxon>Actinomycetes</taxon>
        <taxon>Propionibacteriales</taxon>
        <taxon>Kribbellaceae</taxon>
        <taxon>Kribbella</taxon>
    </lineage>
</organism>
<dbReference type="EMBL" id="SJKB01000003">
    <property type="protein sequence ID" value="TCC63361.1"/>
    <property type="molecule type" value="Genomic_DNA"/>
</dbReference>
<keyword evidence="3" id="KW-1185">Reference proteome</keyword>
<comment type="caution">
    <text evidence="2">The sequence shown here is derived from an EMBL/GenBank/DDBJ whole genome shotgun (WGS) entry which is preliminary data.</text>
</comment>
<dbReference type="RefSeq" id="WP_131354301.1">
    <property type="nucleotide sequence ID" value="NZ_SJKB01000003.1"/>
</dbReference>
<name>A0A4R0KR71_9ACTN</name>
<evidence type="ECO:0008006" key="4">
    <source>
        <dbReference type="Google" id="ProtNLM"/>
    </source>
</evidence>
<protein>
    <recommendedName>
        <fullName evidence="4">ANTAR domain-containing protein</fullName>
    </recommendedName>
</protein>
<reference evidence="2 3" key="1">
    <citation type="submission" date="2019-02" db="EMBL/GenBank/DDBJ databases">
        <title>Kribbella capetownensis sp. nov. and Kribbella speibonae sp. nov., isolated from soil.</title>
        <authorList>
            <person name="Curtis S.M."/>
            <person name="Norton I."/>
            <person name="Everest G.J."/>
            <person name="Meyers P.R."/>
        </authorList>
    </citation>
    <scope>NUCLEOTIDE SEQUENCE [LARGE SCALE GENOMIC DNA]</scope>
    <source>
        <strain evidence="2 3">NRRL B-24813</strain>
    </source>
</reference>
<accession>A0A4R0KR71</accession>
<evidence type="ECO:0000256" key="1">
    <source>
        <dbReference type="SAM" id="MobiDB-lite"/>
    </source>
</evidence>
<dbReference type="AlphaFoldDB" id="A0A4R0KR71"/>
<sequence length="88" mass="9373">MGFPPGDGTDRPRSDDPETAALREQATGILAEYHQIELAEAGMLLIVLAEYLDCSVDALAAEVLRTAVARDEPPQSGDFSPERSGTAE</sequence>
<proteinExistence type="predicted"/>
<dbReference type="Proteomes" id="UP000291144">
    <property type="component" value="Unassembled WGS sequence"/>
</dbReference>
<evidence type="ECO:0000313" key="3">
    <source>
        <dbReference type="Proteomes" id="UP000291144"/>
    </source>
</evidence>
<gene>
    <name evidence="2" type="ORF">E0H73_13010</name>
</gene>
<feature type="region of interest" description="Disordered" evidence="1">
    <location>
        <begin position="68"/>
        <end position="88"/>
    </location>
</feature>
<evidence type="ECO:0000313" key="2">
    <source>
        <dbReference type="EMBL" id="TCC63361.1"/>
    </source>
</evidence>